<feature type="domain" description="Sigma-54 factor interaction" evidence="5">
    <location>
        <begin position="80"/>
        <end position="303"/>
    </location>
</feature>
<dbReference type="PROSITE" id="PS51096">
    <property type="entry name" value="PTS_EIIA_TYPE_4"/>
    <property type="match status" value="1"/>
</dbReference>
<dbReference type="Pfam" id="PF00874">
    <property type="entry name" value="PRD"/>
    <property type="match status" value="2"/>
</dbReference>
<dbReference type="Gene3D" id="1.10.1790.10">
    <property type="entry name" value="PRD domain"/>
    <property type="match status" value="2"/>
</dbReference>
<evidence type="ECO:0000259" key="7">
    <source>
        <dbReference type="PROSITE" id="PS51372"/>
    </source>
</evidence>
<dbReference type="SUPFAM" id="SSF63520">
    <property type="entry name" value="PTS-regulatory domain, PRD"/>
    <property type="match status" value="2"/>
</dbReference>
<evidence type="ECO:0000256" key="3">
    <source>
        <dbReference type="ARBA" id="ARBA00022840"/>
    </source>
</evidence>
<organism evidence="8 9">
    <name type="scientific">Enterocloster lavalensis</name>
    <dbReference type="NCBI Taxonomy" id="460384"/>
    <lineage>
        <taxon>Bacteria</taxon>
        <taxon>Bacillati</taxon>
        <taxon>Bacillota</taxon>
        <taxon>Clostridia</taxon>
        <taxon>Lachnospirales</taxon>
        <taxon>Lachnospiraceae</taxon>
        <taxon>Enterocloster</taxon>
    </lineage>
</organism>
<evidence type="ECO:0000259" key="6">
    <source>
        <dbReference type="PROSITE" id="PS51096"/>
    </source>
</evidence>
<dbReference type="RefSeq" id="WP_166434963.1">
    <property type="nucleotide sequence ID" value="NZ_DAINWJ010000336.1"/>
</dbReference>
<dbReference type="InterPro" id="IPR036634">
    <property type="entry name" value="PRD_sf"/>
</dbReference>
<accession>A0A1I0BJY5</accession>
<keyword evidence="2" id="KW-0547">Nucleotide-binding</keyword>
<feature type="domain" description="PRD" evidence="7">
    <location>
        <begin position="428"/>
        <end position="533"/>
    </location>
</feature>
<dbReference type="PANTHER" id="PTHR32071:SF38">
    <property type="entry name" value="PSP OPERON TRANSCRIPTIONAL ACTIVATOR"/>
    <property type="match status" value="1"/>
</dbReference>
<dbReference type="SMART" id="SM00382">
    <property type="entry name" value="AAA"/>
    <property type="match status" value="1"/>
</dbReference>
<protein>
    <submittedName>
        <fullName evidence="8">Transcriptional regulatory protein LevR, contains PRD, AAA+ and EIIA domains</fullName>
    </submittedName>
</protein>
<dbReference type="Proteomes" id="UP000198508">
    <property type="component" value="Unassembled WGS sequence"/>
</dbReference>
<dbReference type="GO" id="GO:0003700">
    <property type="term" value="F:DNA-binding transcription factor activity"/>
    <property type="evidence" value="ECO:0007669"/>
    <property type="project" value="InterPro"/>
</dbReference>
<dbReference type="STRING" id="460384.SAMN05216313_1026"/>
<keyword evidence="3" id="KW-0067">ATP-binding</keyword>
<dbReference type="GO" id="GO:0016740">
    <property type="term" value="F:transferase activity"/>
    <property type="evidence" value="ECO:0007669"/>
    <property type="project" value="UniProtKB-KW"/>
</dbReference>
<keyword evidence="4" id="KW-0238">DNA-binding</keyword>
<dbReference type="AlphaFoldDB" id="A0A1I0BJY5"/>
<dbReference type="GO" id="GO:0005524">
    <property type="term" value="F:ATP binding"/>
    <property type="evidence" value="ECO:0007669"/>
    <property type="project" value="UniProtKB-KW"/>
</dbReference>
<keyword evidence="1" id="KW-0808">Transferase</keyword>
<dbReference type="SUPFAM" id="SSF52540">
    <property type="entry name" value="P-loop containing nucleoside triphosphate hydrolases"/>
    <property type="match status" value="1"/>
</dbReference>
<sequence length="890" mass="100468">MKSNKNMVLDLLRQCAGEENGGVTTQYLSKRLDMQRTNLSAILNALVREGLVEKSAGRPVLYRLAGGQAKTGDESCFSELVGYDGSLRQSVQLAKAAMLYPQHSLHCLLTGPGGSGKSCFAQMIHRFATENYALEPEAPFVKINCAHFADRPEQLTVEIFGGIEGKTSFLEQAEDGILFIDHGELLPPAAKSGLLSLVENNYRTWQGRRCNLRTTVVCAVEETAAGEILEPFKSRFSVTISLPPLEERPPAERFGLIRRFLTREAAGSGHALSLTSEILVALLLYRCPRQVKQLRNDIRIACANAYVRGLKADQKEIRLAMSDFPNEVRSGLLEYKRRKADLKELIKENVRYVFSENQDVHTRAEEVRRLGGFSIYEWIEERMQELKERGLAWEDINTIIGIDIENEFKKYNNSLVSKVADKEQLSKMVNPRIMELVTEFLDQAARDFNRVYPVSVFYGLCLHLNAALCEGEKRRELSSDRIMEMIGKYKEEYALAVKFAGRLEKEFSTRLPIDEVVFLTMFICDRGGMAGAQPHPLLFIAMHGEHVASSMAQVIQSLSGTEVGYYDLPLSKSTREAYPELKQALSDWNRGAGILALYDMGSMRQMIEMVCAETKIPIRAIAFPFTALALDCCRKVMLEPDLDAAYSSLLERYHTLPMLRDDAYYRPRSGNVIITLCMSGEGGAVQIKRYLEKKVHWDNVSFIPLAISGREELLNEINRIHEKHHILCTVGAFDPQLLDIPFIPVTKVLECPQEKLKLLLRADIPGEAEVEENDRIIMELAEGLQYFGPDQVKRWVPSLVSEMEEVLGSPLPPEKRVGLSVHLACGINRMIGGEETPVNLHKAELLKENRELYGKLRACMVPLEEAFHIRVDDNEYAHILYILRGRKSEN</sequence>
<evidence type="ECO:0000256" key="4">
    <source>
        <dbReference type="ARBA" id="ARBA00023125"/>
    </source>
</evidence>
<dbReference type="EMBL" id="FOIM01000002">
    <property type="protein sequence ID" value="SET07320.1"/>
    <property type="molecule type" value="Genomic_DNA"/>
</dbReference>
<feature type="domain" description="PRD" evidence="7">
    <location>
        <begin position="787"/>
        <end position="890"/>
    </location>
</feature>
<dbReference type="PROSITE" id="PS50045">
    <property type="entry name" value="SIGMA54_INTERACT_4"/>
    <property type="match status" value="1"/>
</dbReference>
<dbReference type="CDD" id="cd00009">
    <property type="entry name" value="AAA"/>
    <property type="match status" value="1"/>
</dbReference>
<dbReference type="Pfam" id="PF03610">
    <property type="entry name" value="EIIA-man"/>
    <property type="match status" value="1"/>
</dbReference>
<keyword evidence="9" id="KW-1185">Reference proteome</keyword>
<feature type="domain" description="PTS EIIA type-4" evidence="6">
    <location>
        <begin position="535"/>
        <end position="663"/>
    </location>
</feature>
<dbReference type="InterPro" id="IPR002078">
    <property type="entry name" value="Sigma_54_int"/>
</dbReference>
<dbReference type="InterPro" id="IPR011608">
    <property type="entry name" value="PRD"/>
</dbReference>
<dbReference type="GO" id="GO:0003677">
    <property type="term" value="F:DNA binding"/>
    <property type="evidence" value="ECO:0007669"/>
    <property type="project" value="UniProtKB-KW"/>
</dbReference>
<reference evidence="9" key="1">
    <citation type="submission" date="2016-10" db="EMBL/GenBank/DDBJ databases">
        <authorList>
            <person name="Varghese N."/>
            <person name="Submissions S."/>
        </authorList>
    </citation>
    <scope>NUCLEOTIDE SEQUENCE [LARGE SCALE GENOMIC DNA]</scope>
    <source>
        <strain evidence="9">NLAE-zl-G277</strain>
    </source>
</reference>
<dbReference type="PROSITE" id="PS51372">
    <property type="entry name" value="PRD_2"/>
    <property type="match status" value="2"/>
</dbReference>
<evidence type="ECO:0000313" key="9">
    <source>
        <dbReference type="Proteomes" id="UP000198508"/>
    </source>
</evidence>
<evidence type="ECO:0000259" key="5">
    <source>
        <dbReference type="PROSITE" id="PS50045"/>
    </source>
</evidence>
<dbReference type="SUPFAM" id="SSF46785">
    <property type="entry name" value="Winged helix' DNA-binding domain"/>
    <property type="match status" value="1"/>
</dbReference>
<dbReference type="Gene3D" id="3.40.50.300">
    <property type="entry name" value="P-loop containing nucleotide triphosphate hydrolases"/>
    <property type="match status" value="1"/>
</dbReference>
<dbReference type="InterPro" id="IPR036388">
    <property type="entry name" value="WH-like_DNA-bd_sf"/>
</dbReference>
<evidence type="ECO:0000256" key="2">
    <source>
        <dbReference type="ARBA" id="ARBA00022741"/>
    </source>
</evidence>
<dbReference type="InterPro" id="IPR036662">
    <property type="entry name" value="PTS_EIIA_man-typ_sf"/>
</dbReference>
<dbReference type="GO" id="GO:0016020">
    <property type="term" value="C:membrane"/>
    <property type="evidence" value="ECO:0007669"/>
    <property type="project" value="InterPro"/>
</dbReference>
<dbReference type="InterPro" id="IPR003593">
    <property type="entry name" value="AAA+_ATPase"/>
</dbReference>
<dbReference type="InterPro" id="IPR027417">
    <property type="entry name" value="P-loop_NTPase"/>
</dbReference>
<dbReference type="Gene3D" id="1.10.10.10">
    <property type="entry name" value="Winged helix-like DNA-binding domain superfamily/Winged helix DNA-binding domain"/>
    <property type="match status" value="1"/>
</dbReference>
<dbReference type="SUPFAM" id="SSF53062">
    <property type="entry name" value="PTS system fructose IIA component-like"/>
    <property type="match status" value="1"/>
</dbReference>
<dbReference type="PANTHER" id="PTHR32071">
    <property type="entry name" value="TRANSCRIPTIONAL REGULATORY PROTEIN"/>
    <property type="match status" value="1"/>
</dbReference>
<dbReference type="Gene3D" id="3.40.50.510">
    <property type="entry name" value="Phosphotransferase system, mannose-type IIA component"/>
    <property type="match status" value="1"/>
</dbReference>
<gene>
    <name evidence="8" type="ORF">SAMN05216313_1026</name>
</gene>
<dbReference type="Pfam" id="PF00158">
    <property type="entry name" value="Sigma54_activat"/>
    <property type="match status" value="1"/>
</dbReference>
<evidence type="ECO:0000256" key="1">
    <source>
        <dbReference type="ARBA" id="ARBA00022679"/>
    </source>
</evidence>
<evidence type="ECO:0000313" key="8">
    <source>
        <dbReference type="EMBL" id="SET07320.1"/>
    </source>
</evidence>
<dbReference type="InterPro" id="IPR036390">
    <property type="entry name" value="WH_DNA-bd_sf"/>
</dbReference>
<dbReference type="InterPro" id="IPR004701">
    <property type="entry name" value="PTS_EIIA_man-typ"/>
</dbReference>
<dbReference type="GO" id="GO:0009401">
    <property type="term" value="P:phosphoenolpyruvate-dependent sugar phosphotransferase system"/>
    <property type="evidence" value="ECO:0007669"/>
    <property type="project" value="InterPro"/>
</dbReference>
<name>A0A1I0BJY5_9FIRM</name>
<proteinExistence type="predicted"/>